<dbReference type="Proteomes" id="UP000314985">
    <property type="component" value="Unassembled WGS sequence"/>
</dbReference>
<dbReference type="PANTHER" id="PTHR22916">
    <property type="entry name" value="GLYCOSYLTRANSFERASE"/>
    <property type="match status" value="1"/>
</dbReference>
<accession>A0A4X1SXK6</accession>
<organism evidence="2 3">
    <name type="scientific">Sus scrofa</name>
    <name type="common">Pig</name>
    <dbReference type="NCBI Taxonomy" id="9823"/>
    <lineage>
        <taxon>Eukaryota</taxon>
        <taxon>Metazoa</taxon>
        <taxon>Chordata</taxon>
        <taxon>Craniata</taxon>
        <taxon>Vertebrata</taxon>
        <taxon>Euteleostomi</taxon>
        <taxon>Mammalia</taxon>
        <taxon>Eutheria</taxon>
        <taxon>Laurasiatheria</taxon>
        <taxon>Artiodactyla</taxon>
        <taxon>Suina</taxon>
        <taxon>Suidae</taxon>
        <taxon>Sus</taxon>
    </lineage>
</organism>
<feature type="region of interest" description="Disordered" evidence="1">
    <location>
        <begin position="71"/>
        <end position="148"/>
    </location>
</feature>
<evidence type="ECO:0000256" key="1">
    <source>
        <dbReference type="SAM" id="MobiDB-lite"/>
    </source>
</evidence>
<dbReference type="SUPFAM" id="SSF53448">
    <property type="entry name" value="Nucleotide-diphospho-sugar transferases"/>
    <property type="match status" value="1"/>
</dbReference>
<evidence type="ECO:0000313" key="2">
    <source>
        <dbReference type="Ensembl" id="ENSSSCP00070007048.1"/>
    </source>
</evidence>
<dbReference type="AlphaFoldDB" id="A0A4X1SXK6"/>
<evidence type="ECO:0008006" key="4">
    <source>
        <dbReference type="Google" id="ProtNLM"/>
    </source>
</evidence>
<dbReference type="Ensembl" id="ENSSSCT00070008563.1">
    <property type="protein sequence ID" value="ENSSSCP00070007048.1"/>
    <property type="gene ID" value="ENSSSCG00070004534.1"/>
</dbReference>
<proteinExistence type="predicted"/>
<evidence type="ECO:0000313" key="3">
    <source>
        <dbReference type="Proteomes" id="UP000314985"/>
    </source>
</evidence>
<dbReference type="PANTHER" id="PTHR22916:SF3">
    <property type="entry name" value="UDP-GLCNAC:BETAGAL BETA-1,3-N-ACETYLGLUCOSAMINYLTRANSFERASE-LIKE PROTEIN 1"/>
    <property type="match status" value="1"/>
</dbReference>
<reference evidence="2" key="2">
    <citation type="submission" date="2025-08" db="UniProtKB">
        <authorList>
            <consortium name="Ensembl"/>
        </authorList>
    </citation>
    <scope>IDENTIFICATION</scope>
</reference>
<dbReference type="InterPro" id="IPR029044">
    <property type="entry name" value="Nucleotide-diphossugar_trans"/>
</dbReference>
<dbReference type="GO" id="GO:0016757">
    <property type="term" value="F:glycosyltransferase activity"/>
    <property type="evidence" value="ECO:0007669"/>
    <property type="project" value="UniProtKB-ARBA"/>
</dbReference>
<sequence length="148" mass="16218">MPTWFCSRAWFSHVGPFDEGGRGVPEDLLFFYEHLRKGGGVVRVDRSLLMYRYHPAAATHAVLEYVSLGSGPAGPEVQPLPQGGEPGPRASISPGWRPRIRPHLSDQAGLRRDSMDLELPTEGRAAQQGWGRTPTQGTARTPATHLPL</sequence>
<name>A0A4X1SXK6_PIG</name>
<reference evidence="3" key="1">
    <citation type="submission" date="2017-08" db="EMBL/GenBank/DDBJ databases">
        <title>USMARCv1.0.</title>
        <authorList>
            <person name="Hannum G.I."/>
            <person name="Koren S."/>
            <person name="Schroeder S.G."/>
            <person name="Chin S.C."/>
            <person name="Nonneman D.J."/>
            <person name="Becker S.A."/>
            <person name="Rosen B.D."/>
            <person name="Bickhart D.M."/>
            <person name="Putnam N.H."/>
            <person name="Green R.E."/>
            <person name="Tuggle C.K."/>
            <person name="Liu H."/>
            <person name="Rohrer G.A."/>
            <person name="Warr A."/>
            <person name="Hall R."/>
            <person name="Kim K."/>
            <person name="Hume D.A."/>
            <person name="Talbot R."/>
            <person name="Chow W."/>
            <person name="Howe K."/>
            <person name="Schwartz A.S."/>
            <person name="Watson M."/>
            <person name="Archibald A.L."/>
            <person name="Phillippy A.M."/>
            <person name="Smith T.P.L."/>
        </authorList>
    </citation>
    <scope>NUCLEOTIDE SEQUENCE [LARGE SCALE GENOMIC DNA]</scope>
</reference>
<protein>
    <recommendedName>
        <fullName evidence="4">UDP-GlcNAc:betaGal beta-1,3-N-acetylglucosaminyltransferase-like protein 1</fullName>
    </recommendedName>
</protein>